<keyword evidence="3" id="KW-0547">Nucleotide-binding</keyword>
<evidence type="ECO:0000313" key="9">
    <source>
        <dbReference type="Proteomes" id="UP000195607"/>
    </source>
</evidence>
<evidence type="ECO:0000259" key="5">
    <source>
        <dbReference type="PROSITE" id="PS50893"/>
    </source>
</evidence>
<dbReference type="InterPro" id="IPR003439">
    <property type="entry name" value="ABC_transporter-like_ATP-bd"/>
</dbReference>
<dbReference type="InterPro" id="IPR017871">
    <property type="entry name" value="ABC_transporter-like_CS"/>
</dbReference>
<dbReference type="PANTHER" id="PTHR42711">
    <property type="entry name" value="ABC TRANSPORTER ATP-BINDING PROTEIN"/>
    <property type="match status" value="1"/>
</dbReference>
<dbReference type="InterPro" id="IPR027417">
    <property type="entry name" value="P-loop_NTPase"/>
</dbReference>
<evidence type="ECO:0000256" key="2">
    <source>
        <dbReference type="ARBA" id="ARBA00022448"/>
    </source>
</evidence>
<feature type="domain" description="ABC transporter" evidence="5">
    <location>
        <begin position="2"/>
        <end position="229"/>
    </location>
</feature>
<dbReference type="Gene3D" id="3.40.50.300">
    <property type="entry name" value="P-loop containing nucleotide triphosphate hydrolases"/>
    <property type="match status" value="1"/>
</dbReference>
<dbReference type="KEGG" id="cdiv:CPM_1845"/>
<organism evidence="6 9">
    <name type="scientific">Cuniculiplasma divulgatum</name>
    <dbReference type="NCBI Taxonomy" id="1673428"/>
    <lineage>
        <taxon>Archaea</taxon>
        <taxon>Methanobacteriati</taxon>
        <taxon>Thermoplasmatota</taxon>
        <taxon>Thermoplasmata</taxon>
        <taxon>Thermoplasmatales</taxon>
        <taxon>Cuniculiplasmataceae</taxon>
        <taxon>Cuniculiplasma</taxon>
    </lineage>
</organism>
<dbReference type="PROSITE" id="PS00211">
    <property type="entry name" value="ABC_TRANSPORTER_1"/>
    <property type="match status" value="1"/>
</dbReference>
<dbReference type="Pfam" id="PF00005">
    <property type="entry name" value="ABC_tran"/>
    <property type="match status" value="1"/>
</dbReference>
<evidence type="ECO:0000313" key="7">
    <source>
        <dbReference type="EMBL" id="SJK85622.1"/>
    </source>
</evidence>
<dbReference type="GO" id="GO:0016887">
    <property type="term" value="F:ATP hydrolysis activity"/>
    <property type="evidence" value="ECO:0007669"/>
    <property type="project" value="InterPro"/>
</dbReference>
<dbReference type="EMBL" id="LT719092">
    <property type="protein sequence ID" value="SJK85622.1"/>
    <property type="molecule type" value="Genomic_DNA"/>
</dbReference>
<keyword evidence="4" id="KW-0067">ATP-binding</keyword>
<evidence type="ECO:0000313" key="8">
    <source>
        <dbReference type="Proteomes" id="UP000187822"/>
    </source>
</evidence>
<dbReference type="InterPro" id="IPR050763">
    <property type="entry name" value="ABC_transporter_ATP-binding"/>
</dbReference>
<evidence type="ECO:0000256" key="1">
    <source>
        <dbReference type="ARBA" id="ARBA00005417"/>
    </source>
</evidence>
<dbReference type="Proteomes" id="UP000187822">
    <property type="component" value="Chromosome I"/>
</dbReference>
<evidence type="ECO:0000256" key="4">
    <source>
        <dbReference type="ARBA" id="ARBA00022840"/>
    </source>
</evidence>
<proteinExistence type="inferred from homology"/>
<keyword evidence="2" id="KW-0813">Transport</keyword>
<dbReference type="EMBL" id="LT671858">
    <property type="protein sequence ID" value="SIM86552.1"/>
    <property type="molecule type" value="Genomic_DNA"/>
</dbReference>
<dbReference type="Proteomes" id="UP000195607">
    <property type="component" value="Chromosome I"/>
</dbReference>
<reference evidence="7" key="3">
    <citation type="submission" date="2016-06" db="EMBL/GenBank/DDBJ databases">
        <authorList>
            <person name="Olsen C.W."/>
            <person name="Carey S."/>
            <person name="Hinshaw L."/>
            <person name="Karasin A.I."/>
        </authorList>
    </citation>
    <scope>NUCLEOTIDE SEQUENCE [LARGE SCALE GENOMIC DNA]</scope>
    <source>
        <strain evidence="7">PM4</strain>
    </source>
</reference>
<name>A0A1N5WMS4_9ARCH</name>
<dbReference type="InterPro" id="IPR003593">
    <property type="entry name" value="AAA+_ATPase"/>
</dbReference>
<sequence length="279" mass="30895">MIEIKDIRKVYKGGKVAVDGITEVMDKRVTTLIGRNGAGKTTLLRMLSTQLYPTSGTALINGLDIVRDAAKIRKIVASIPQEASPLGILSPYEQVNMYLLGRKFNFSDAKKAANDALETVGLWDVRNKPSDTLSGGMKRKMFVALALASNAELVFLDEPTTGLDPLSRLEIWSAIKKLSGNVLLTTHYMEEAENLSDVVYLQDSGHIIDRGTVKKLLSRFAGKVRVESQTELSDSFRVGGIYVKYDTIENSETYIREGRTVKKITLDDLFIMRGVDLES</sequence>
<evidence type="ECO:0000256" key="3">
    <source>
        <dbReference type="ARBA" id="ARBA00022741"/>
    </source>
</evidence>
<accession>A0A1N5WMS4</accession>
<protein>
    <submittedName>
        <fullName evidence="6">ABC transporter ATPase</fullName>
    </submittedName>
</protein>
<dbReference type="SUPFAM" id="SSF52540">
    <property type="entry name" value="P-loop containing nucleoside triphosphate hydrolases"/>
    <property type="match status" value="1"/>
</dbReference>
<dbReference type="SMART" id="SM00382">
    <property type="entry name" value="AAA"/>
    <property type="match status" value="1"/>
</dbReference>
<comment type="similarity">
    <text evidence="1">Belongs to the ABC transporter superfamily.</text>
</comment>
<dbReference type="AlphaFoldDB" id="A0A1N5WMS4"/>
<gene>
    <name evidence="7" type="ORF">CPM_1845</name>
    <name evidence="6" type="ORF">CSP5_1906</name>
</gene>
<dbReference type="STRING" id="1673428.CPM_1845"/>
<dbReference type="PANTHER" id="PTHR42711:SF5">
    <property type="entry name" value="ABC TRANSPORTER ATP-BINDING PROTEIN NATA"/>
    <property type="match status" value="1"/>
</dbReference>
<dbReference type="GO" id="GO:0005524">
    <property type="term" value="F:ATP binding"/>
    <property type="evidence" value="ECO:0007669"/>
    <property type="project" value="UniProtKB-KW"/>
</dbReference>
<evidence type="ECO:0000313" key="6">
    <source>
        <dbReference type="EMBL" id="SIM86552.1"/>
    </source>
</evidence>
<reference evidence="6 9" key="1">
    <citation type="submission" date="2016-04" db="EMBL/GenBank/DDBJ databases">
        <authorList>
            <person name="Evans L.H."/>
            <person name="Alamgir A."/>
            <person name="Owens N."/>
            <person name="Weber N.D."/>
            <person name="Virtaneva K."/>
            <person name="Barbian K."/>
            <person name="Babar A."/>
            <person name="Rosenke K."/>
        </authorList>
    </citation>
    <scope>NUCLEOTIDE SEQUENCE [LARGE SCALE GENOMIC DNA]</scope>
    <source>
        <strain evidence="6">S5</strain>
        <strain evidence="9">S5(T) (JCM 30642 \VKM B-2941)</strain>
    </source>
</reference>
<dbReference type="RefSeq" id="WP_021789722.1">
    <property type="nucleotide sequence ID" value="NZ_LT671858.1"/>
</dbReference>
<reference evidence="8" key="2">
    <citation type="submission" date="2016-06" db="EMBL/GenBank/DDBJ databases">
        <authorList>
            <person name="Toshchakov V.S."/>
        </authorList>
    </citation>
    <scope>NUCLEOTIDE SEQUENCE [LARGE SCALE GENOMIC DNA]</scope>
    <source>
        <strain>PM4 (JCM 30641</strain>
        <strain evidence="8">\VKM B-2940)</strain>
    </source>
</reference>
<dbReference type="OrthoDB" id="87732at2157"/>
<dbReference type="PROSITE" id="PS50893">
    <property type="entry name" value="ABC_TRANSPORTER_2"/>
    <property type="match status" value="1"/>
</dbReference>
<dbReference type="GeneID" id="41589142"/>
<keyword evidence="8" id="KW-1185">Reference proteome</keyword>